<evidence type="ECO:0000256" key="1">
    <source>
        <dbReference type="ARBA" id="ARBA00023015"/>
    </source>
</evidence>
<dbReference type="InterPro" id="IPR050109">
    <property type="entry name" value="HTH-type_TetR-like_transc_reg"/>
</dbReference>
<name>E8WXF8_GRATM</name>
<dbReference type="PROSITE" id="PS50977">
    <property type="entry name" value="HTH_TETR_2"/>
    <property type="match status" value="1"/>
</dbReference>
<dbReference type="InterPro" id="IPR009057">
    <property type="entry name" value="Homeodomain-like_sf"/>
</dbReference>
<dbReference type="InterPro" id="IPR001647">
    <property type="entry name" value="HTH_TetR"/>
</dbReference>
<accession>E8WXF8</accession>
<keyword evidence="2 4" id="KW-0238">DNA-binding</keyword>
<reference evidence="7" key="1">
    <citation type="submission" date="2011-01" db="EMBL/GenBank/DDBJ databases">
        <title>Complete sequence of chromosome of Acidobacterium sp. MP5ACTX9.</title>
        <authorList>
            <consortium name="US DOE Joint Genome Institute"/>
            <person name="Lucas S."/>
            <person name="Copeland A."/>
            <person name="Lapidus A."/>
            <person name="Cheng J.-F."/>
            <person name="Goodwin L."/>
            <person name="Pitluck S."/>
            <person name="Teshima H."/>
            <person name="Detter J.C."/>
            <person name="Han C."/>
            <person name="Tapia R."/>
            <person name="Land M."/>
            <person name="Hauser L."/>
            <person name="Kyrpides N."/>
            <person name="Ivanova N."/>
            <person name="Ovchinnikova G."/>
            <person name="Pagani I."/>
            <person name="Rawat S.R."/>
            <person name="Mannisto M."/>
            <person name="Haggblom M.M."/>
            <person name="Woyke T."/>
        </authorList>
    </citation>
    <scope>NUCLEOTIDE SEQUENCE [LARGE SCALE GENOMIC DNA]</scope>
    <source>
        <strain evidence="7">MP5ACTX9</strain>
    </source>
</reference>
<evidence type="ECO:0000259" key="5">
    <source>
        <dbReference type="PROSITE" id="PS50977"/>
    </source>
</evidence>
<dbReference type="STRING" id="1198114.AciX9_0419"/>
<dbReference type="PANTHER" id="PTHR30055:SF238">
    <property type="entry name" value="MYCOFACTOCIN BIOSYNTHESIS TRANSCRIPTIONAL REGULATOR MFTR-RELATED"/>
    <property type="match status" value="1"/>
</dbReference>
<evidence type="ECO:0000256" key="3">
    <source>
        <dbReference type="ARBA" id="ARBA00023163"/>
    </source>
</evidence>
<organism evidence="7">
    <name type="scientific">Granulicella tundricola (strain ATCC BAA-1859 / DSM 23138 / MP5ACTX9)</name>
    <dbReference type="NCBI Taxonomy" id="1198114"/>
    <lineage>
        <taxon>Bacteria</taxon>
        <taxon>Pseudomonadati</taxon>
        <taxon>Acidobacteriota</taxon>
        <taxon>Terriglobia</taxon>
        <taxon>Terriglobales</taxon>
        <taxon>Acidobacteriaceae</taxon>
        <taxon>Granulicella</taxon>
    </lineage>
</organism>
<keyword evidence="1" id="KW-0805">Transcription regulation</keyword>
<keyword evidence="3" id="KW-0804">Transcription</keyword>
<protein>
    <submittedName>
        <fullName evidence="6">Regulatory protein TetR</fullName>
    </submittedName>
</protein>
<dbReference type="RefSeq" id="WP_013578819.1">
    <property type="nucleotide sequence ID" value="NC_015064.1"/>
</dbReference>
<dbReference type="Gene3D" id="1.10.357.10">
    <property type="entry name" value="Tetracycline Repressor, domain 2"/>
    <property type="match status" value="1"/>
</dbReference>
<dbReference type="PANTHER" id="PTHR30055">
    <property type="entry name" value="HTH-TYPE TRANSCRIPTIONAL REGULATOR RUTR"/>
    <property type="match status" value="1"/>
</dbReference>
<dbReference type="EMBL" id="CP002480">
    <property type="protein sequence ID" value="ADW67491.1"/>
    <property type="molecule type" value="Genomic_DNA"/>
</dbReference>
<dbReference type="Pfam" id="PF00440">
    <property type="entry name" value="TetR_N"/>
    <property type="match status" value="1"/>
</dbReference>
<sequence>MTKGFLQPQQQRSRETLARLITATLTTLEEHGLEGATIARIAGVAKIAPASVYRRFRDRDALYRVALLHVLERAADQDVVNEHSGGQTLEAHVHRIVSLTLQQFTLQPGLMRALTRFVESDSDEEFRTRALRSISISYERLTDGLLAYRERIVNPDPRKAITFALLTMGTVIEVRALEQVSMWNELTQLSDEDFVTEVSRSFLGYLGYSGSDVVER</sequence>
<dbReference type="KEGG" id="acm:AciX9_0419"/>
<gene>
    <name evidence="6" type="ordered locus">AciX9_0419</name>
</gene>
<dbReference type="HOGENOM" id="CLU_1254463_0_0_0"/>
<dbReference type="GO" id="GO:0000976">
    <property type="term" value="F:transcription cis-regulatory region binding"/>
    <property type="evidence" value="ECO:0007669"/>
    <property type="project" value="TreeGrafter"/>
</dbReference>
<dbReference type="eggNOG" id="COG1309">
    <property type="taxonomic scope" value="Bacteria"/>
</dbReference>
<dbReference type="GO" id="GO:0003700">
    <property type="term" value="F:DNA-binding transcription factor activity"/>
    <property type="evidence" value="ECO:0007669"/>
    <property type="project" value="TreeGrafter"/>
</dbReference>
<dbReference type="AlphaFoldDB" id="E8WXF8"/>
<feature type="DNA-binding region" description="H-T-H motif" evidence="4">
    <location>
        <begin position="37"/>
        <end position="56"/>
    </location>
</feature>
<feature type="domain" description="HTH tetR-type" evidence="5">
    <location>
        <begin position="14"/>
        <end position="74"/>
    </location>
</feature>
<evidence type="ECO:0000313" key="7">
    <source>
        <dbReference type="Proteomes" id="UP000000343"/>
    </source>
</evidence>
<keyword evidence="7" id="KW-1185">Reference proteome</keyword>
<evidence type="ECO:0000256" key="2">
    <source>
        <dbReference type="ARBA" id="ARBA00023125"/>
    </source>
</evidence>
<dbReference type="OrthoDB" id="2720430at2"/>
<proteinExistence type="predicted"/>
<dbReference type="PaxDb" id="1198114-AciX9_0419"/>
<dbReference type="Proteomes" id="UP000000343">
    <property type="component" value="Chromosome"/>
</dbReference>
<evidence type="ECO:0000256" key="4">
    <source>
        <dbReference type="PROSITE-ProRule" id="PRU00335"/>
    </source>
</evidence>
<evidence type="ECO:0000313" key="6">
    <source>
        <dbReference type="EMBL" id="ADW67491.1"/>
    </source>
</evidence>
<dbReference type="SUPFAM" id="SSF46689">
    <property type="entry name" value="Homeodomain-like"/>
    <property type="match status" value="1"/>
</dbReference>